<dbReference type="PROSITE" id="PS50112">
    <property type="entry name" value="PAS"/>
    <property type="match status" value="2"/>
</dbReference>
<dbReference type="RefSeq" id="WP_182984658.1">
    <property type="nucleotide sequence ID" value="NZ_JABEQD010000001.1"/>
</dbReference>
<dbReference type="InterPro" id="IPR000014">
    <property type="entry name" value="PAS"/>
</dbReference>
<name>A0A7W4IQ07_9PROT</name>
<proteinExistence type="predicted"/>
<evidence type="ECO:0000259" key="1">
    <source>
        <dbReference type="PROSITE" id="PS50112"/>
    </source>
</evidence>
<sequence length="433" mass="48493">MVDDFHDVMALAIEGSGTGIWDRDVIAGTIRYSAGWAEILGYARDEISARVEDSYSRVHPDDLAYVQATLQDHFDGRTSVYEVEHRLRCKDGNYKWVLSRGMVISRDERGRALRMVGTTADITSTHLMSERLRQTTDLVANLTNKIPGLIFESRRAPDGAARMTYVSSGIGEIFGLTAEDVAISTAAIHDRIHPDDRAMYHASLDASQRDLVSWQCIFRVDLPVRGLCWRQIDARPARLPDGDTLWHGLVTDVTERMEMEQQLHDLARLDHLSGLANRRAFLERMEKTWSALVQERHERVAVMMIDVDHFKSINDRYGHAAGDEVIRHVAAIMCSVLRSNDMTGRMGGEEFAVCLPNLGMEEAGRIGDRLRAEIADTQAWFEDIAISLTVSIGIAPMLPTDRNGEQVLARADKALYAAKQAGRNRLAFAENAD</sequence>
<gene>
    <name evidence="4" type="ORF">HLH36_01050</name>
</gene>
<dbReference type="NCBIfam" id="TIGR00229">
    <property type="entry name" value="sensory_box"/>
    <property type="match status" value="1"/>
</dbReference>
<dbReference type="InterPro" id="IPR043128">
    <property type="entry name" value="Rev_trsase/Diguanyl_cyclase"/>
</dbReference>
<feature type="domain" description="GGDEF" evidence="3">
    <location>
        <begin position="298"/>
        <end position="431"/>
    </location>
</feature>
<feature type="domain" description="PAC" evidence="2">
    <location>
        <begin position="81"/>
        <end position="134"/>
    </location>
</feature>
<dbReference type="SUPFAM" id="SSF55073">
    <property type="entry name" value="Nucleotide cyclase"/>
    <property type="match status" value="1"/>
</dbReference>
<keyword evidence="5" id="KW-1185">Reference proteome</keyword>
<dbReference type="Gene3D" id="3.30.450.20">
    <property type="entry name" value="PAS domain"/>
    <property type="match status" value="2"/>
</dbReference>
<dbReference type="SUPFAM" id="SSF55785">
    <property type="entry name" value="PYP-like sensor domain (PAS domain)"/>
    <property type="match status" value="2"/>
</dbReference>
<dbReference type="Pfam" id="PF08447">
    <property type="entry name" value="PAS_3"/>
    <property type="match status" value="2"/>
</dbReference>
<evidence type="ECO:0000259" key="3">
    <source>
        <dbReference type="PROSITE" id="PS50887"/>
    </source>
</evidence>
<dbReference type="SMART" id="SM00086">
    <property type="entry name" value="PAC"/>
    <property type="match status" value="1"/>
</dbReference>
<dbReference type="PROSITE" id="PS50887">
    <property type="entry name" value="GGDEF"/>
    <property type="match status" value="1"/>
</dbReference>
<dbReference type="NCBIfam" id="TIGR00254">
    <property type="entry name" value="GGDEF"/>
    <property type="match status" value="1"/>
</dbReference>
<dbReference type="InterPro" id="IPR000160">
    <property type="entry name" value="GGDEF_dom"/>
</dbReference>
<dbReference type="Gene3D" id="3.30.70.270">
    <property type="match status" value="1"/>
</dbReference>
<dbReference type="PROSITE" id="PS50113">
    <property type="entry name" value="PAC"/>
    <property type="match status" value="1"/>
</dbReference>
<dbReference type="SMART" id="SM00091">
    <property type="entry name" value="PAS"/>
    <property type="match status" value="2"/>
</dbReference>
<comment type="caution">
    <text evidence="4">The sequence shown here is derived from an EMBL/GenBank/DDBJ whole genome shotgun (WGS) entry which is preliminary data.</text>
</comment>
<dbReference type="Pfam" id="PF00990">
    <property type="entry name" value="GGDEF"/>
    <property type="match status" value="1"/>
</dbReference>
<organism evidence="4 5">
    <name type="scientific">Gluconacetobacter aggeris</name>
    <dbReference type="NCBI Taxonomy" id="1286186"/>
    <lineage>
        <taxon>Bacteria</taxon>
        <taxon>Pseudomonadati</taxon>
        <taxon>Pseudomonadota</taxon>
        <taxon>Alphaproteobacteria</taxon>
        <taxon>Acetobacterales</taxon>
        <taxon>Acetobacteraceae</taxon>
        <taxon>Gluconacetobacter</taxon>
    </lineage>
</organism>
<dbReference type="EMBL" id="JABEQD010000001">
    <property type="protein sequence ID" value="MBB2166956.1"/>
    <property type="molecule type" value="Genomic_DNA"/>
</dbReference>
<dbReference type="PANTHER" id="PTHR46663">
    <property type="entry name" value="DIGUANYLATE CYCLASE DGCT-RELATED"/>
    <property type="match status" value="1"/>
</dbReference>
<feature type="domain" description="PAS" evidence="1">
    <location>
        <begin position="158"/>
        <end position="211"/>
    </location>
</feature>
<dbReference type="CDD" id="cd00130">
    <property type="entry name" value="PAS"/>
    <property type="match status" value="2"/>
</dbReference>
<reference evidence="4 5" key="1">
    <citation type="submission" date="2020-04" db="EMBL/GenBank/DDBJ databases">
        <title>Description of novel Gluconacetobacter.</title>
        <authorList>
            <person name="Sombolestani A."/>
        </authorList>
    </citation>
    <scope>NUCLEOTIDE SEQUENCE [LARGE SCALE GENOMIC DNA]</scope>
    <source>
        <strain evidence="4 5">LMG 27801</strain>
    </source>
</reference>
<dbReference type="InterPro" id="IPR000700">
    <property type="entry name" value="PAS-assoc_C"/>
</dbReference>
<protein>
    <submittedName>
        <fullName evidence="4">Diguanylate cyclase</fullName>
    </submittedName>
</protein>
<dbReference type="InterPro" id="IPR001610">
    <property type="entry name" value="PAC"/>
</dbReference>
<evidence type="ECO:0000259" key="2">
    <source>
        <dbReference type="PROSITE" id="PS50113"/>
    </source>
</evidence>
<dbReference type="Proteomes" id="UP000559860">
    <property type="component" value="Unassembled WGS sequence"/>
</dbReference>
<dbReference type="InterPro" id="IPR035965">
    <property type="entry name" value="PAS-like_dom_sf"/>
</dbReference>
<accession>A0A7W4IQ07</accession>
<dbReference type="InterPro" id="IPR029787">
    <property type="entry name" value="Nucleotide_cyclase"/>
</dbReference>
<dbReference type="SMART" id="SM00267">
    <property type="entry name" value="GGDEF"/>
    <property type="match status" value="1"/>
</dbReference>
<dbReference type="GO" id="GO:0003824">
    <property type="term" value="F:catalytic activity"/>
    <property type="evidence" value="ECO:0007669"/>
    <property type="project" value="UniProtKB-ARBA"/>
</dbReference>
<evidence type="ECO:0000313" key="4">
    <source>
        <dbReference type="EMBL" id="MBB2166956.1"/>
    </source>
</evidence>
<feature type="domain" description="PAS" evidence="1">
    <location>
        <begin position="5"/>
        <end position="77"/>
    </location>
</feature>
<dbReference type="InterPro" id="IPR013655">
    <property type="entry name" value="PAS_fold_3"/>
</dbReference>
<dbReference type="FunFam" id="3.30.70.270:FF:000001">
    <property type="entry name" value="Diguanylate cyclase domain protein"/>
    <property type="match status" value="1"/>
</dbReference>
<dbReference type="AlphaFoldDB" id="A0A7W4IQ07"/>
<dbReference type="PANTHER" id="PTHR46663:SF4">
    <property type="entry name" value="DIGUANYLATE CYCLASE DGCT-RELATED"/>
    <property type="match status" value="1"/>
</dbReference>
<dbReference type="InterPro" id="IPR052163">
    <property type="entry name" value="DGC-Regulatory_Protein"/>
</dbReference>
<dbReference type="CDD" id="cd01949">
    <property type="entry name" value="GGDEF"/>
    <property type="match status" value="1"/>
</dbReference>
<evidence type="ECO:0000313" key="5">
    <source>
        <dbReference type="Proteomes" id="UP000559860"/>
    </source>
</evidence>